<dbReference type="SUPFAM" id="SSF52141">
    <property type="entry name" value="Uracil-DNA glycosylase-like"/>
    <property type="match status" value="1"/>
</dbReference>
<dbReference type="InterPro" id="IPR051536">
    <property type="entry name" value="UDG_Type-4/5"/>
</dbReference>
<keyword evidence="6" id="KW-0479">Metal-binding</keyword>
<evidence type="ECO:0000256" key="5">
    <source>
        <dbReference type="ARBA" id="ARBA00022485"/>
    </source>
</evidence>
<keyword evidence="11" id="KW-0234">DNA repair</keyword>
<keyword evidence="9" id="KW-0408">Iron</keyword>
<dbReference type="InterPro" id="IPR005122">
    <property type="entry name" value="Uracil-DNA_glycosylase-like"/>
</dbReference>
<evidence type="ECO:0000256" key="7">
    <source>
        <dbReference type="ARBA" id="ARBA00022763"/>
    </source>
</evidence>
<evidence type="ECO:0000256" key="9">
    <source>
        <dbReference type="ARBA" id="ARBA00023004"/>
    </source>
</evidence>
<dbReference type="Proteomes" id="UP000264719">
    <property type="component" value="Unassembled WGS sequence"/>
</dbReference>
<organism evidence="13 14">
    <name type="scientific">Roseovarius nubinhibens</name>
    <dbReference type="NCBI Taxonomy" id="314263"/>
    <lineage>
        <taxon>Bacteria</taxon>
        <taxon>Pseudomonadati</taxon>
        <taxon>Pseudomonadota</taxon>
        <taxon>Alphaproteobacteria</taxon>
        <taxon>Rhodobacterales</taxon>
        <taxon>Roseobacteraceae</taxon>
        <taxon>Roseovarius</taxon>
    </lineage>
</organism>
<evidence type="ECO:0000256" key="6">
    <source>
        <dbReference type="ARBA" id="ARBA00022723"/>
    </source>
</evidence>
<dbReference type="Pfam" id="PF03167">
    <property type="entry name" value="UDG"/>
    <property type="match status" value="1"/>
</dbReference>
<comment type="similarity">
    <text evidence="2">Belongs to the uracil-DNA glycosylase (UDG) superfamily. Type 4 (UDGa) family.</text>
</comment>
<accession>A0A348WBU7</accession>
<feature type="domain" description="Uracil-DNA glycosylase-like" evidence="12">
    <location>
        <begin position="44"/>
        <end position="195"/>
    </location>
</feature>
<dbReference type="PANTHER" id="PTHR33693">
    <property type="entry name" value="TYPE-5 URACIL-DNA GLYCOSYLASE"/>
    <property type="match status" value="1"/>
</dbReference>
<evidence type="ECO:0000256" key="2">
    <source>
        <dbReference type="ARBA" id="ARBA00006521"/>
    </source>
</evidence>
<keyword evidence="7" id="KW-0227">DNA damage</keyword>
<dbReference type="EMBL" id="DMVW01000090">
    <property type="protein sequence ID" value="HAR52009.1"/>
    <property type="molecule type" value="Genomic_DNA"/>
</dbReference>
<dbReference type="AlphaFoldDB" id="A0A348WBU7"/>
<protein>
    <recommendedName>
        <fullName evidence="4">Type-4 uracil-DNA glycosylase</fullName>
        <ecNumber evidence="3">3.2.2.27</ecNumber>
    </recommendedName>
</protein>
<evidence type="ECO:0000256" key="1">
    <source>
        <dbReference type="ARBA" id="ARBA00001400"/>
    </source>
</evidence>
<evidence type="ECO:0000256" key="8">
    <source>
        <dbReference type="ARBA" id="ARBA00022801"/>
    </source>
</evidence>
<comment type="caution">
    <text evidence="13">The sequence shown here is derived from an EMBL/GenBank/DDBJ whole genome shotgun (WGS) entry which is preliminary data.</text>
</comment>
<dbReference type="NCBIfam" id="TIGR00758">
    <property type="entry name" value="UDG_fam4"/>
    <property type="match status" value="1"/>
</dbReference>
<evidence type="ECO:0000259" key="12">
    <source>
        <dbReference type="SMART" id="SM00986"/>
    </source>
</evidence>
<keyword evidence="5" id="KW-0004">4Fe-4S</keyword>
<dbReference type="Gene3D" id="3.40.470.10">
    <property type="entry name" value="Uracil-DNA glycosylase-like domain"/>
    <property type="match status" value="1"/>
</dbReference>
<dbReference type="PANTHER" id="PTHR33693:SF1">
    <property type="entry name" value="TYPE-4 URACIL-DNA GLYCOSYLASE"/>
    <property type="match status" value="1"/>
</dbReference>
<keyword evidence="10" id="KW-0411">Iron-sulfur</keyword>
<comment type="catalytic activity">
    <reaction evidence="1">
        <text>Hydrolyzes single-stranded DNA or mismatched double-stranded DNA and polynucleotides, releasing free uracil.</text>
        <dbReference type="EC" id="3.2.2.27"/>
    </reaction>
</comment>
<evidence type="ECO:0000256" key="11">
    <source>
        <dbReference type="ARBA" id="ARBA00023204"/>
    </source>
</evidence>
<gene>
    <name evidence="13" type="ORF">DCS45_09050</name>
</gene>
<dbReference type="GO" id="GO:0046872">
    <property type="term" value="F:metal ion binding"/>
    <property type="evidence" value="ECO:0007669"/>
    <property type="project" value="UniProtKB-KW"/>
</dbReference>
<dbReference type="SMART" id="SM00986">
    <property type="entry name" value="UDG"/>
    <property type="match status" value="1"/>
</dbReference>
<dbReference type="SMART" id="SM00987">
    <property type="entry name" value="UreE_C"/>
    <property type="match status" value="1"/>
</dbReference>
<evidence type="ECO:0000313" key="13">
    <source>
        <dbReference type="EMBL" id="HAR52009.1"/>
    </source>
</evidence>
<dbReference type="GO" id="GO:0004844">
    <property type="term" value="F:uracil DNA N-glycosylase activity"/>
    <property type="evidence" value="ECO:0007669"/>
    <property type="project" value="UniProtKB-EC"/>
</dbReference>
<feature type="non-terminal residue" evidence="13">
    <location>
        <position position="1"/>
    </location>
</feature>
<sequence>APKTDPVAEARKSALAAQDLAGLKAAMAGYEHCELKRGARQLVFSDGHPGARVMLIGEAPGRDEDRAGKPFVGQAGQMLDRMLAAIGLDRGSDDPGEGAYITNVMPWRPPQNRDPSPEEIAMMVPFMERHVALANPDLLLLVGNISCQAGLGKRGITRLRGNWTEAYGKPALPIFHPAYLLRTPSAKREAWADLLSLKARLQGLT</sequence>
<dbReference type="InterPro" id="IPR005273">
    <property type="entry name" value="Ura-DNA_glyco_family4"/>
</dbReference>
<evidence type="ECO:0000256" key="3">
    <source>
        <dbReference type="ARBA" id="ARBA00012030"/>
    </source>
</evidence>
<dbReference type="InterPro" id="IPR036895">
    <property type="entry name" value="Uracil-DNA_glycosylase-like_sf"/>
</dbReference>
<dbReference type="GO" id="GO:0006281">
    <property type="term" value="P:DNA repair"/>
    <property type="evidence" value="ECO:0007669"/>
    <property type="project" value="UniProtKB-KW"/>
</dbReference>
<dbReference type="CDD" id="cd10030">
    <property type="entry name" value="UDG-F4_TTUDGA_SPO1dp_like"/>
    <property type="match status" value="1"/>
</dbReference>
<reference evidence="13 14" key="1">
    <citation type="journal article" date="2018" name="Nat. Biotechnol.">
        <title>A standardized bacterial taxonomy based on genome phylogeny substantially revises the tree of life.</title>
        <authorList>
            <person name="Parks D.H."/>
            <person name="Chuvochina M."/>
            <person name="Waite D.W."/>
            <person name="Rinke C."/>
            <person name="Skarshewski A."/>
            <person name="Chaumeil P.A."/>
            <person name="Hugenholtz P."/>
        </authorList>
    </citation>
    <scope>NUCLEOTIDE SEQUENCE [LARGE SCALE GENOMIC DNA]</scope>
    <source>
        <strain evidence="13">UBA9169</strain>
    </source>
</reference>
<evidence type="ECO:0000256" key="10">
    <source>
        <dbReference type="ARBA" id="ARBA00023014"/>
    </source>
</evidence>
<keyword evidence="8" id="KW-0378">Hydrolase</keyword>
<dbReference type="GO" id="GO:0051539">
    <property type="term" value="F:4 iron, 4 sulfur cluster binding"/>
    <property type="evidence" value="ECO:0007669"/>
    <property type="project" value="UniProtKB-KW"/>
</dbReference>
<dbReference type="EC" id="3.2.2.27" evidence="3"/>
<proteinExistence type="inferred from homology"/>
<evidence type="ECO:0000256" key="4">
    <source>
        <dbReference type="ARBA" id="ARBA00019403"/>
    </source>
</evidence>
<name>A0A348WBU7_9RHOB</name>
<evidence type="ECO:0000313" key="14">
    <source>
        <dbReference type="Proteomes" id="UP000264719"/>
    </source>
</evidence>